<organism evidence="1 2">
    <name type="scientific">Leptobrachium leishanense</name>
    <name type="common">Leishan spiny toad</name>
    <dbReference type="NCBI Taxonomy" id="445787"/>
    <lineage>
        <taxon>Eukaryota</taxon>
        <taxon>Metazoa</taxon>
        <taxon>Chordata</taxon>
        <taxon>Craniata</taxon>
        <taxon>Vertebrata</taxon>
        <taxon>Euteleostomi</taxon>
        <taxon>Amphibia</taxon>
        <taxon>Batrachia</taxon>
        <taxon>Anura</taxon>
        <taxon>Pelobatoidea</taxon>
        <taxon>Megophryidae</taxon>
        <taxon>Leptobrachium</taxon>
    </lineage>
</organism>
<dbReference type="AlphaFoldDB" id="A0A8C5PUC0"/>
<evidence type="ECO:0000313" key="1">
    <source>
        <dbReference type="Ensembl" id="ENSLLEP00000027764.1"/>
    </source>
</evidence>
<keyword evidence="2" id="KW-1185">Reference proteome</keyword>
<reference evidence="1" key="1">
    <citation type="submission" date="2025-08" db="UniProtKB">
        <authorList>
            <consortium name="Ensembl"/>
        </authorList>
    </citation>
    <scope>IDENTIFICATION</scope>
</reference>
<proteinExistence type="predicted"/>
<accession>A0A8C5PUC0</accession>
<name>A0A8C5PUC0_9ANUR</name>
<dbReference type="Ensembl" id="ENSLLET00000028851.1">
    <property type="protein sequence ID" value="ENSLLEP00000027764.1"/>
    <property type="gene ID" value="ENSLLEG00000017600.1"/>
</dbReference>
<evidence type="ECO:0000313" key="2">
    <source>
        <dbReference type="Proteomes" id="UP000694569"/>
    </source>
</evidence>
<sequence>MPLHPALCSYALVFRSDCTLQANFKKMRKDYSCPLFIYSATYSAGLYKISVQGVDTLLYHTWMNCFRGSLFPRELTI</sequence>
<dbReference type="Proteomes" id="UP000694569">
    <property type="component" value="Unplaced"/>
</dbReference>
<protein>
    <submittedName>
        <fullName evidence="1">Uncharacterized protein</fullName>
    </submittedName>
</protein>
<reference evidence="1" key="2">
    <citation type="submission" date="2025-09" db="UniProtKB">
        <authorList>
            <consortium name="Ensembl"/>
        </authorList>
    </citation>
    <scope>IDENTIFICATION</scope>
</reference>